<dbReference type="GO" id="GO:0015631">
    <property type="term" value="F:tubulin binding"/>
    <property type="evidence" value="ECO:0007669"/>
    <property type="project" value="TreeGrafter"/>
</dbReference>
<keyword evidence="3" id="KW-0963">Cytoplasm</keyword>
<keyword evidence="9" id="KW-1185">Reference proteome</keyword>
<dbReference type="Gene3D" id="2.60.40.10">
    <property type="entry name" value="Immunoglobulins"/>
    <property type="match status" value="2"/>
</dbReference>
<evidence type="ECO:0000259" key="7">
    <source>
        <dbReference type="Pfam" id="PF22544"/>
    </source>
</evidence>
<dbReference type="GO" id="GO:0008285">
    <property type="term" value="P:negative regulation of cell population proliferation"/>
    <property type="evidence" value="ECO:0007669"/>
    <property type="project" value="InterPro"/>
</dbReference>
<evidence type="ECO:0000313" key="8">
    <source>
        <dbReference type="EMBL" id="KAK6290884.1"/>
    </source>
</evidence>
<name>A0AAN8Q417_9TELE</name>
<evidence type="ECO:0000256" key="4">
    <source>
        <dbReference type="ARBA" id="ARBA00023069"/>
    </source>
</evidence>
<reference evidence="8 9" key="1">
    <citation type="submission" date="2021-04" db="EMBL/GenBank/DDBJ databases">
        <authorList>
            <person name="De Guttry C."/>
            <person name="Zahm M."/>
            <person name="Klopp C."/>
            <person name="Cabau C."/>
            <person name="Louis A."/>
            <person name="Berthelot C."/>
            <person name="Parey E."/>
            <person name="Roest Crollius H."/>
            <person name="Montfort J."/>
            <person name="Robinson-Rechavi M."/>
            <person name="Bucao C."/>
            <person name="Bouchez O."/>
            <person name="Gislard M."/>
            <person name="Lluch J."/>
            <person name="Milhes M."/>
            <person name="Lampietro C."/>
            <person name="Lopez Roques C."/>
            <person name="Donnadieu C."/>
            <person name="Braasch I."/>
            <person name="Desvignes T."/>
            <person name="Postlethwait J."/>
            <person name="Bobe J."/>
            <person name="Wedekind C."/>
            <person name="Guiguen Y."/>
        </authorList>
    </citation>
    <scope>NUCLEOTIDE SEQUENCE [LARGE SCALE GENOMIC DNA]</scope>
    <source>
        <strain evidence="8">Cs_M1</strain>
        <tissue evidence="8">Blood</tissue>
    </source>
</reference>
<accession>A0AAN8Q417</accession>
<evidence type="ECO:0000256" key="1">
    <source>
        <dbReference type="ARBA" id="ARBA00004138"/>
    </source>
</evidence>
<feature type="domain" description="HYDIN/VesB/CFA65-like Ig-like" evidence="7">
    <location>
        <begin position="19"/>
        <end position="121"/>
    </location>
</feature>
<sequence length="325" mass="35288">VQHHPQPVALAIQVTFKGPQVSVSVPSLDLGLMRLGDQTQVTVALTNSTQLEALWDLGPGESERADSNHTQITVEPCRGVLPPLGSCSVDILFRPLSCQHFATVLELAVENGQGCHLSVQADVHSPQVCLLTCDLVFSELYVGVPALGIITLINQTLLPAQYTWTMLQGQQAPLCSASFHSLLWNSGTTPNAKMDVTVTFTAHTDMELSEVSALCEVTGMKDPLVLGFFSKAQRLNVSYCLPRDCPGLDEEDPAASLVLDFGDNVLLKRPITKQLVITNHTGYPSPLHPGGRVLHWTRPPSPPAGQSQQRGLHVRSHYTLSKLRK</sequence>
<dbReference type="Pfam" id="PF23316">
    <property type="entry name" value="Ig_DLEC1_6th"/>
    <property type="match status" value="1"/>
</dbReference>
<dbReference type="Pfam" id="PF22544">
    <property type="entry name" value="HYDIN_VesB_CFA65-like_Ig"/>
    <property type="match status" value="1"/>
</dbReference>
<dbReference type="InterPro" id="IPR033304">
    <property type="entry name" value="DLEC1"/>
</dbReference>
<dbReference type="InterPro" id="IPR053879">
    <property type="entry name" value="HYDIN_VesB_CFA65-like_Ig"/>
</dbReference>
<dbReference type="PANTHER" id="PTHR46348">
    <property type="entry name" value="DELETED IN LUNG AND ESOPHAGEAL CANCER PROTEIN 1"/>
    <property type="match status" value="1"/>
</dbReference>
<dbReference type="EMBL" id="JAGTTL010000189">
    <property type="protein sequence ID" value="KAK6290884.1"/>
    <property type="molecule type" value="Genomic_DNA"/>
</dbReference>
<comment type="caution">
    <text evidence="8">The sequence shown here is derived from an EMBL/GenBank/DDBJ whole genome shotgun (WGS) entry which is preliminary data.</text>
</comment>
<protein>
    <recommendedName>
        <fullName evidence="7">HYDIN/VesB/CFA65-like Ig-like domain-containing protein</fullName>
    </recommendedName>
</protein>
<dbReference type="Proteomes" id="UP001356427">
    <property type="component" value="Unassembled WGS sequence"/>
</dbReference>
<evidence type="ECO:0000256" key="5">
    <source>
        <dbReference type="ARBA" id="ARBA00023273"/>
    </source>
</evidence>
<feature type="compositionally biased region" description="Basic residues" evidence="6">
    <location>
        <begin position="312"/>
        <end position="325"/>
    </location>
</feature>
<keyword evidence="4" id="KW-0969">Cilium</keyword>
<proteinExistence type="predicted"/>
<dbReference type="GO" id="GO:0005737">
    <property type="term" value="C:cytoplasm"/>
    <property type="evidence" value="ECO:0007669"/>
    <property type="project" value="UniProtKB-SubCell"/>
</dbReference>
<feature type="region of interest" description="Disordered" evidence="6">
    <location>
        <begin position="297"/>
        <end position="325"/>
    </location>
</feature>
<dbReference type="PANTHER" id="PTHR46348:SF1">
    <property type="entry name" value="DELETED IN LUNG AND ESOPHAGEAL CANCER PROTEIN 1"/>
    <property type="match status" value="1"/>
</dbReference>
<gene>
    <name evidence="8" type="ORF">J4Q44_G00387140</name>
</gene>
<keyword evidence="5" id="KW-0966">Cell projection</keyword>
<feature type="non-terminal residue" evidence="8">
    <location>
        <position position="1"/>
    </location>
</feature>
<evidence type="ECO:0000256" key="3">
    <source>
        <dbReference type="ARBA" id="ARBA00022490"/>
    </source>
</evidence>
<dbReference type="AlphaFoldDB" id="A0AAN8Q417"/>
<evidence type="ECO:0000256" key="6">
    <source>
        <dbReference type="SAM" id="MobiDB-lite"/>
    </source>
</evidence>
<comment type="subcellular location">
    <subcellularLocation>
        <location evidence="1">Cell projection</location>
        <location evidence="1">Cilium</location>
    </subcellularLocation>
    <subcellularLocation>
        <location evidence="2">Cytoplasm</location>
    </subcellularLocation>
</comment>
<evidence type="ECO:0000256" key="2">
    <source>
        <dbReference type="ARBA" id="ARBA00004496"/>
    </source>
</evidence>
<dbReference type="GO" id="GO:0005929">
    <property type="term" value="C:cilium"/>
    <property type="evidence" value="ECO:0007669"/>
    <property type="project" value="UniProtKB-SubCell"/>
</dbReference>
<evidence type="ECO:0000313" key="9">
    <source>
        <dbReference type="Proteomes" id="UP001356427"/>
    </source>
</evidence>
<organism evidence="8 9">
    <name type="scientific">Coregonus suidteri</name>
    <dbReference type="NCBI Taxonomy" id="861788"/>
    <lineage>
        <taxon>Eukaryota</taxon>
        <taxon>Metazoa</taxon>
        <taxon>Chordata</taxon>
        <taxon>Craniata</taxon>
        <taxon>Vertebrata</taxon>
        <taxon>Euteleostomi</taxon>
        <taxon>Actinopterygii</taxon>
        <taxon>Neopterygii</taxon>
        <taxon>Teleostei</taxon>
        <taxon>Protacanthopterygii</taxon>
        <taxon>Salmoniformes</taxon>
        <taxon>Salmonidae</taxon>
        <taxon>Coregoninae</taxon>
        <taxon>Coregonus</taxon>
    </lineage>
</organism>
<dbReference type="InterPro" id="IPR013783">
    <property type="entry name" value="Ig-like_fold"/>
</dbReference>